<evidence type="ECO:0000313" key="2">
    <source>
        <dbReference type="EMBL" id="CAG8981325.1"/>
    </source>
</evidence>
<gene>
    <name evidence="2" type="ORF">HYALB_00005125</name>
</gene>
<dbReference type="Gene3D" id="1.25.40.10">
    <property type="entry name" value="Tetratricopeptide repeat domain"/>
    <property type="match status" value="1"/>
</dbReference>
<dbReference type="AlphaFoldDB" id="A0A9N9LYC5"/>
<comment type="caution">
    <text evidence="2">The sequence shown here is derived from an EMBL/GenBank/DDBJ whole genome shotgun (WGS) entry which is preliminary data.</text>
</comment>
<accession>A0A9N9LYC5</accession>
<dbReference type="Proteomes" id="UP000701801">
    <property type="component" value="Unassembled WGS sequence"/>
</dbReference>
<organism evidence="2 3">
    <name type="scientific">Hymenoscyphus albidus</name>
    <dbReference type="NCBI Taxonomy" id="595503"/>
    <lineage>
        <taxon>Eukaryota</taxon>
        <taxon>Fungi</taxon>
        <taxon>Dikarya</taxon>
        <taxon>Ascomycota</taxon>
        <taxon>Pezizomycotina</taxon>
        <taxon>Leotiomycetes</taxon>
        <taxon>Helotiales</taxon>
        <taxon>Helotiaceae</taxon>
        <taxon>Hymenoscyphus</taxon>
    </lineage>
</organism>
<dbReference type="InterPro" id="IPR011990">
    <property type="entry name" value="TPR-like_helical_dom_sf"/>
</dbReference>
<dbReference type="SMART" id="SM00317">
    <property type="entry name" value="SET"/>
    <property type="match status" value="1"/>
</dbReference>
<dbReference type="PANTHER" id="PTHR47332:SF4">
    <property type="entry name" value="SET DOMAIN-CONTAINING PROTEIN 5"/>
    <property type="match status" value="1"/>
</dbReference>
<evidence type="ECO:0000313" key="3">
    <source>
        <dbReference type="Proteomes" id="UP000701801"/>
    </source>
</evidence>
<dbReference type="SUPFAM" id="SSF82199">
    <property type="entry name" value="SET domain"/>
    <property type="match status" value="1"/>
</dbReference>
<keyword evidence="3" id="KW-1185">Reference proteome</keyword>
<dbReference type="Gene3D" id="2.170.270.10">
    <property type="entry name" value="SET domain"/>
    <property type="match status" value="1"/>
</dbReference>
<feature type="domain" description="SET" evidence="1">
    <location>
        <begin position="153"/>
        <end position="293"/>
    </location>
</feature>
<dbReference type="InterPro" id="IPR046341">
    <property type="entry name" value="SET_dom_sf"/>
</dbReference>
<name>A0A9N9LYC5_9HELO</name>
<dbReference type="PROSITE" id="PS50280">
    <property type="entry name" value="SET"/>
    <property type="match status" value="1"/>
</dbReference>
<sequence length="468" mass="52487">MGIDAGFDMVPPLSKGATDRLSWGQFIDHIKEHYKDDNQVEIKPNYILFKAGEHPKLPFEGHKLLRFSSKVSGSIDADTNIESYIDTVRRIAQTQFGSRIRCWNEGADQYGTYKWDEVNESLRSYEEPDDVETLTSIGQPLIGNDPIQETGAALFEIKHIPGNGRGLVARFDIPKGTQIICEKPLFTAGPMPPSELEGFLATKLKGLPKESQRQFLSLHNNFPGKKPFSGIFKTNALPCGFGSLISGVYPTICSINHSCMPNAHKSWNSLEEHETIHAVRSIKSGVEIITSYYRGGTSSERQAELKEKFGFSCTCSGCTLPPSSLQASDNRRTRIRNLDKAVGDGVRMMNNPQESLKDCYSLLQVLEEEFEGCAQALTARTYYDAFQICIMHGDQARASVFAERAYKARVICEGEDSPNTQRAKSLVLKPELHNNFEAYSKMRKSTRIMLPQGLDTTEFNKWLFKLEN</sequence>
<dbReference type="InterPro" id="IPR053185">
    <property type="entry name" value="SET_domain_protein"/>
</dbReference>
<dbReference type="InterPro" id="IPR001214">
    <property type="entry name" value="SET_dom"/>
</dbReference>
<dbReference type="EMBL" id="CAJVRM010000463">
    <property type="protein sequence ID" value="CAG8981325.1"/>
    <property type="molecule type" value="Genomic_DNA"/>
</dbReference>
<reference evidence="2" key="1">
    <citation type="submission" date="2021-07" db="EMBL/GenBank/DDBJ databases">
        <authorList>
            <person name="Durling M."/>
        </authorList>
    </citation>
    <scope>NUCLEOTIDE SEQUENCE</scope>
</reference>
<proteinExistence type="predicted"/>
<dbReference type="OrthoDB" id="265717at2759"/>
<dbReference type="Pfam" id="PF00856">
    <property type="entry name" value="SET"/>
    <property type="match status" value="1"/>
</dbReference>
<protein>
    <recommendedName>
        <fullName evidence="1">SET domain-containing protein</fullName>
    </recommendedName>
</protein>
<dbReference type="CDD" id="cd20071">
    <property type="entry name" value="SET_SMYD"/>
    <property type="match status" value="1"/>
</dbReference>
<dbReference type="PANTHER" id="PTHR47332">
    <property type="entry name" value="SET DOMAIN-CONTAINING PROTEIN 5"/>
    <property type="match status" value="1"/>
</dbReference>
<evidence type="ECO:0000259" key="1">
    <source>
        <dbReference type="PROSITE" id="PS50280"/>
    </source>
</evidence>